<dbReference type="SUPFAM" id="SSF117991">
    <property type="entry name" value="YbeD/HP0495-like"/>
    <property type="match status" value="1"/>
</dbReference>
<accession>A0A3B1A7M6</accession>
<dbReference type="InterPro" id="IPR027471">
    <property type="entry name" value="YbeD-like_sf"/>
</dbReference>
<evidence type="ECO:0000256" key="1">
    <source>
        <dbReference type="ARBA" id="ARBA00008460"/>
    </source>
</evidence>
<protein>
    <submittedName>
        <fullName evidence="2">Proposed lipoate regulatory protein YbeD</fullName>
    </submittedName>
</protein>
<proteinExistence type="inferred from homology"/>
<dbReference type="EMBL" id="UOFQ01000150">
    <property type="protein sequence ID" value="VAW89714.1"/>
    <property type="molecule type" value="Genomic_DNA"/>
</dbReference>
<dbReference type="InterPro" id="IPR007454">
    <property type="entry name" value="UPF0250_YbeD-like"/>
</dbReference>
<dbReference type="PANTHER" id="PTHR38036:SF1">
    <property type="entry name" value="UPF0250 PROTEIN YBED"/>
    <property type="match status" value="1"/>
</dbReference>
<dbReference type="Gene3D" id="3.30.70.260">
    <property type="match status" value="1"/>
</dbReference>
<dbReference type="PANTHER" id="PTHR38036">
    <property type="entry name" value="UPF0250 PROTEIN YBED"/>
    <property type="match status" value="1"/>
</dbReference>
<organism evidence="2">
    <name type="scientific">hydrothermal vent metagenome</name>
    <dbReference type="NCBI Taxonomy" id="652676"/>
    <lineage>
        <taxon>unclassified sequences</taxon>
        <taxon>metagenomes</taxon>
        <taxon>ecological metagenomes</taxon>
    </lineage>
</organism>
<gene>
    <name evidence="2" type="ORF">MNBD_GAMMA17-882</name>
</gene>
<dbReference type="HAMAP" id="MF_00659">
    <property type="entry name" value="UPF0250"/>
    <property type="match status" value="1"/>
</dbReference>
<reference evidence="2" key="1">
    <citation type="submission" date="2018-06" db="EMBL/GenBank/DDBJ databases">
        <authorList>
            <person name="Zhirakovskaya E."/>
        </authorList>
    </citation>
    <scope>NUCLEOTIDE SEQUENCE</scope>
</reference>
<name>A0A3B1A7M6_9ZZZZ</name>
<evidence type="ECO:0000313" key="2">
    <source>
        <dbReference type="EMBL" id="VAW89714.1"/>
    </source>
</evidence>
<dbReference type="AlphaFoldDB" id="A0A3B1A7M6"/>
<dbReference type="GO" id="GO:0005829">
    <property type="term" value="C:cytosol"/>
    <property type="evidence" value="ECO:0007669"/>
    <property type="project" value="TreeGrafter"/>
</dbReference>
<dbReference type="Pfam" id="PF04359">
    <property type="entry name" value="DUF493"/>
    <property type="match status" value="1"/>
</dbReference>
<sequence length="90" mass="9955">MSDDKTETLLEFPCEFPIKAIGKQRDDLDAIVFSIVLKHVPGLSEGAVRSRPSSKGNYCSITVTFTATSQAQIEAIYHDFKACEQITMTL</sequence>
<comment type="similarity">
    <text evidence="1">Belongs to the UPF0250 family.</text>
</comment>